<dbReference type="SUPFAM" id="SSF53448">
    <property type="entry name" value="Nucleotide-diphospho-sugar transferases"/>
    <property type="match status" value="1"/>
</dbReference>
<accession>A0A4R2LAH3</accession>
<protein>
    <submittedName>
        <fullName evidence="2">Glycosyltransferase involved in cell wall biosynthesis</fullName>
    </submittedName>
</protein>
<keyword evidence="2" id="KW-0808">Transferase</keyword>
<comment type="caution">
    <text evidence="2">The sequence shown here is derived from an EMBL/GenBank/DDBJ whole genome shotgun (WGS) entry which is preliminary data.</text>
</comment>
<reference evidence="2 3" key="1">
    <citation type="submission" date="2019-03" db="EMBL/GenBank/DDBJ databases">
        <title>Genomic Encyclopedia of Type Strains, Phase IV (KMG-IV): sequencing the most valuable type-strain genomes for metagenomic binning, comparative biology and taxonomic classification.</title>
        <authorList>
            <person name="Goeker M."/>
        </authorList>
    </citation>
    <scope>NUCLEOTIDE SEQUENCE [LARGE SCALE GENOMIC DNA]</scope>
    <source>
        <strain evidence="2 3">DSM 28559</strain>
    </source>
</reference>
<dbReference type="Proteomes" id="UP000295711">
    <property type="component" value="Unassembled WGS sequence"/>
</dbReference>
<evidence type="ECO:0000313" key="2">
    <source>
        <dbReference type="EMBL" id="TCO84306.1"/>
    </source>
</evidence>
<dbReference type="Pfam" id="PF00535">
    <property type="entry name" value="Glycos_transf_2"/>
    <property type="match status" value="1"/>
</dbReference>
<organism evidence="2 3">
    <name type="scientific">Frisingicoccus caecimuris</name>
    <dbReference type="NCBI Taxonomy" id="1796636"/>
    <lineage>
        <taxon>Bacteria</taxon>
        <taxon>Bacillati</taxon>
        <taxon>Bacillota</taxon>
        <taxon>Clostridia</taxon>
        <taxon>Lachnospirales</taxon>
        <taxon>Lachnospiraceae</taxon>
        <taxon>Frisingicoccus</taxon>
    </lineage>
</organism>
<dbReference type="RefSeq" id="WP_132092046.1">
    <property type="nucleotide sequence ID" value="NZ_JANKAQ010000009.1"/>
</dbReference>
<dbReference type="InterPro" id="IPR001173">
    <property type="entry name" value="Glyco_trans_2-like"/>
</dbReference>
<dbReference type="PANTHER" id="PTHR22916:SF3">
    <property type="entry name" value="UDP-GLCNAC:BETAGAL BETA-1,3-N-ACETYLGLUCOSAMINYLTRANSFERASE-LIKE PROTEIN 1"/>
    <property type="match status" value="1"/>
</dbReference>
<dbReference type="AlphaFoldDB" id="A0A4R2LAH3"/>
<dbReference type="OrthoDB" id="1640114at2"/>
<feature type="domain" description="Glycosyltransferase 2-like" evidence="1">
    <location>
        <begin position="8"/>
        <end position="170"/>
    </location>
</feature>
<keyword evidence="3" id="KW-1185">Reference proteome</keyword>
<gene>
    <name evidence="2" type="ORF">EV212_10865</name>
</gene>
<dbReference type="InterPro" id="IPR029044">
    <property type="entry name" value="Nucleotide-diphossugar_trans"/>
</dbReference>
<dbReference type="EMBL" id="SLXA01000008">
    <property type="protein sequence ID" value="TCO84306.1"/>
    <property type="molecule type" value="Genomic_DNA"/>
</dbReference>
<evidence type="ECO:0000259" key="1">
    <source>
        <dbReference type="Pfam" id="PF00535"/>
    </source>
</evidence>
<name>A0A4R2LAH3_9FIRM</name>
<proteinExistence type="predicted"/>
<evidence type="ECO:0000313" key="3">
    <source>
        <dbReference type="Proteomes" id="UP000295711"/>
    </source>
</evidence>
<sequence length="314" mass="36691">MVKRPKISIIIPIYNVEDYLSRCLESVMNQTLSDIEIIGVNDGTKDNSVEIMREYMALDSRMQLVEKENGGLSSARNAGLAVATGDMILFLDSDDYLALNACERIYEERLNHGADIIVFGSTPFPEVPEPDPWTVWALTCRDVYYPKFHPDALFKEPSGNPFAWNRAFSREFLVRNHLTFSEEVLFGEDLVFIFQAAPLARGIQFISDKLHYYQCFRQGSLMNKYNGENERKLCQHVRNMRFITDFWYKKGFLKKWNREYTRWFIRFIGSDIVVDRPTNARYLIREVIKIMDDYQMNDGRLKIKALQAFCKVFG</sequence>
<dbReference type="Gene3D" id="3.90.550.10">
    <property type="entry name" value="Spore Coat Polysaccharide Biosynthesis Protein SpsA, Chain A"/>
    <property type="match status" value="1"/>
</dbReference>
<dbReference type="PANTHER" id="PTHR22916">
    <property type="entry name" value="GLYCOSYLTRANSFERASE"/>
    <property type="match status" value="1"/>
</dbReference>
<dbReference type="CDD" id="cd00761">
    <property type="entry name" value="Glyco_tranf_GTA_type"/>
    <property type="match status" value="1"/>
</dbReference>
<dbReference type="GO" id="GO:0016758">
    <property type="term" value="F:hexosyltransferase activity"/>
    <property type="evidence" value="ECO:0007669"/>
    <property type="project" value="UniProtKB-ARBA"/>
</dbReference>